<dbReference type="AlphaFoldDB" id="A0A2N5NBT1"/>
<keyword evidence="2" id="KW-1185">Reference proteome</keyword>
<evidence type="ECO:0000313" key="2">
    <source>
        <dbReference type="Proteomes" id="UP000234789"/>
    </source>
</evidence>
<gene>
    <name evidence="1" type="ORF">B8V81_0716</name>
</gene>
<dbReference type="Proteomes" id="UP000234789">
    <property type="component" value="Unassembled WGS sequence"/>
</dbReference>
<protein>
    <submittedName>
        <fullName evidence="1">Uncharacterized protein</fullName>
    </submittedName>
</protein>
<accession>A0A2N5NBT1</accession>
<proteinExistence type="predicted"/>
<evidence type="ECO:0000313" key="1">
    <source>
        <dbReference type="EMBL" id="PLT47809.1"/>
    </source>
</evidence>
<dbReference type="EMBL" id="NFEZ01000002">
    <property type="protein sequence ID" value="PLT47809.1"/>
    <property type="molecule type" value="Genomic_DNA"/>
</dbReference>
<organism evidence="1 2">
    <name type="scientific">Paenibacillus pasadenensis</name>
    <dbReference type="NCBI Taxonomy" id="217090"/>
    <lineage>
        <taxon>Bacteria</taxon>
        <taxon>Bacillati</taxon>
        <taxon>Bacillota</taxon>
        <taxon>Bacilli</taxon>
        <taxon>Bacillales</taxon>
        <taxon>Paenibacillaceae</taxon>
        <taxon>Paenibacillus</taxon>
    </lineage>
</organism>
<reference evidence="1 2" key="1">
    <citation type="submission" date="2017-05" db="EMBL/GenBank/DDBJ databases">
        <title>Functional genome analysis of Paenibacillus pasadenensis strain R16: insights on endophytic life style and antifungal activity.</title>
        <authorList>
            <person name="Passera A."/>
            <person name="Marcolungo L."/>
            <person name="Casati P."/>
            <person name="Brasca M."/>
            <person name="Quaglino F."/>
            <person name="Delledonne M."/>
        </authorList>
    </citation>
    <scope>NUCLEOTIDE SEQUENCE [LARGE SCALE GENOMIC DNA]</scope>
    <source>
        <strain evidence="1 2">R16</strain>
    </source>
</reference>
<sequence length="114" mass="12688">MHEQRRGDARFCRRPLQKGLEGLIHSFDPLSFDLNGCLKQRFNFTGICFGCQTLFYEAFSRKRFSAWRLGGAFRPRKVGRRKVGSPKAPSCRKAVCGCPQTAFEHGSAASGGAT</sequence>
<name>A0A2N5NBT1_9BACL</name>
<comment type="caution">
    <text evidence="1">The sequence shown here is derived from an EMBL/GenBank/DDBJ whole genome shotgun (WGS) entry which is preliminary data.</text>
</comment>